<organism evidence="1 2">
    <name type="scientific">candidate division TA06 bacterium</name>
    <dbReference type="NCBI Taxonomy" id="2250710"/>
    <lineage>
        <taxon>Bacteria</taxon>
        <taxon>Bacteria division TA06</taxon>
    </lineage>
</organism>
<name>A0A523XUP8_UNCT6</name>
<comment type="caution">
    <text evidence="1">The sequence shown here is derived from an EMBL/GenBank/DDBJ whole genome shotgun (WGS) entry which is preliminary data.</text>
</comment>
<gene>
    <name evidence="1" type="ORF">E3J38_01145</name>
</gene>
<dbReference type="Proteomes" id="UP000315534">
    <property type="component" value="Unassembled WGS sequence"/>
</dbReference>
<dbReference type="Pfam" id="PF05164">
    <property type="entry name" value="ZapA"/>
    <property type="match status" value="1"/>
</dbReference>
<dbReference type="GO" id="GO:0051301">
    <property type="term" value="P:cell division"/>
    <property type="evidence" value="ECO:0007669"/>
    <property type="project" value="UniProtKB-KW"/>
</dbReference>
<evidence type="ECO:0000313" key="2">
    <source>
        <dbReference type="Proteomes" id="UP000315534"/>
    </source>
</evidence>
<dbReference type="InterPro" id="IPR007838">
    <property type="entry name" value="Cell_div_ZapA-like"/>
</dbReference>
<dbReference type="EMBL" id="SOIP01000068">
    <property type="protein sequence ID" value="TET83048.1"/>
    <property type="molecule type" value="Genomic_DNA"/>
</dbReference>
<evidence type="ECO:0000313" key="1">
    <source>
        <dbReference type="EMBL" id="TET83048.1"/>
    </source>
</evidence>
<reference evidence="1 2" key="1">
    <citation type="submission" date="2019-03" db="EMBL/GenBank/DDBJ databases">
        <title>Metabolic potential of uncultured bacteria and archaea associated with petroleum seepage in deep-sea sediments.</title>
        <authorList>
            <person name="Dong X."/>
            <person name="Hubert C."/>
        </authorList>
    </citation>
    <scope>NUCLEOTIDE SEQUENCE [LARGE SCALE GENOMIC DNA]</scope>
    <source>
        <strain evidence="1">E29_bin36</strain>
    </source>
</reference>
<dbReference type="AlphaFoldDB" id="A0A523XUP8"/>
<sequence length="96" mass="10741">MRTPVDRLISIELFGHAYTFRASGQVSQAEEVTNYVAGEVEKARATGEAPGKLDTVILAALNIANDYLELRRSRQDLVRDIDQRCKILIKHIDTNA</sequence>
<protein>
    <submittedName>
        <fullName evidence="1">Cell division protein ZapA</fullName>
    </submittedName>
</protein>
<dbReference type="SUPFAM" id="SSF102829">
    <property type="entry name" value="Cell division protein ZapA-like"/>
    <property type="match status" value="1"/>
</dbReference>
<dbReference type="InterPro" id="IPR036192">
    <property type="entry name" value="Cell_div_ZapA-like_sf"/>
</dbReference>
<proteinExistence type="predicted"/>
<keyword evidence="1" id="KW-0132">Cell division</keyword>
<keyword evidence="1" id="KW-0131">Cell cycle</keyword>
<dbReference type="Gene3D" id="1.20.5.50">
    <property type="match status" value="1"/>
</dbReference>
<accession>A0A523XUP8</accession>